<evidence type="ECO:0000313" key="2">
    <source>
        <dbReference type="EMBL" id="MFD2205061.1"/>
    </source>
</evidence>
<evidence type="ECO:0000259" key="1">
    <source>
        <dbReference type="Pfam" id="PF01965"/>
    </source>
</evidence>
<dbReference type="Pfam" id="PF01965">
    <property type="entry name" value="DJ-1_PfpI"/>
    <property type="match status" value="1"/>
</dbReference>
<sequence>MKRILLLLADGFELLEAAAFTDVFGWADIDGEEKIELVSVGLRSPLKCTFGFSAIPDKVLEEVDLTEFDALAIPGGFDGAGFYEDAYSVEFSDVIKFFESENKPIASVCVASLALGHAGVLKNRRATVYHQAGGKRKDQLEAFGAEFVDMAVVVDKGLISSTGPGTGVEVALQLLSNLTSEKNTQHIRQLMRLPEPSNQWSNQPQVS</sequence>
<organism evidence="2 3">
    <name type="scientific">Kiloniella antarctica</name>
    <dbReference type="NCBI Taxonomy" id="1550907"/>
    <lineage>
        <taxon>Bacteria</taxon>
        <taxon>Pseudomonadati</taxon>
        <taxon>Pseudomonadota</taxon>
        <taxon>Alphaproteobacteria</taxon>
        <taxon>Rhodospirillales</taxon>
        <taxon>Kiloniellaceae</taxon>
        <taxon>Kiloniella</taxon>
    </lineage>
</organism>
<protein>
    <submittedName>
        <fullName evidence="2">DJ-1/PfpI family protein</fullName>
    </submittedName>
</protein>
<accession>A0ABW5BHW7</accession>
<name>A0ABW5BHW7_9PROT</name>
<dbReference type="RefSeq" id="WP_380249242.1">
    <property type="nucleotide sequence ID" value="NZ_JBHUII010000001.1"/>
</dbReference>
<feature type="domain" description="DJ-1/PfpI" evidence="1">
    <location>
        <begin position="2"/>
        <end position="176"/>
    </location>
</feature>
<dbReference type="EMBL" id="JBHUII010000001">
    <property type="protein sequence ID" value="MFD2205061.1"/>
    <property type="molecule type" value="Genomic_DNA"/>
</dbReference>
<dbReference type="InterPro" id="IPR002818">
    <property type="entry name" value="DJ-1/PfpI"/>
</dbReference>
<gene>
    <name evidence="2" type="ORF">ACFSKO_05550</name>
</gene>
<dbReference type="Proteomes" id="UP001597294">
    <property type="component" value="Unassembled WGS sequence"/>
</dbReference>
<comment type="caution">
    <text evidence="2">The sequence shown here is derived from an EMBL/GenBank/DDBJ whole genome shotgun (WGS) entry which is preliminary data.</text>
</comment>
<evidence type="ECO:0000313" key="3">
    <source>
        <dbReference type="Proteomes" id="UP001597294"/>
    </source>
</evidence>
<proteinExistence type="predicted"/>
<dbReference type="InterPro" id="IPR050325">
    <property type="entry name" value="Prot/Nucl_acid_deglycase"/>
</dbReference>
<dbReference type="CDD" id="cd03135">
    <property type="entry name" value="GATase1_DJ-1"/>
    <property type="match status" value="1"/>
</dbReference>
<dbReference type="Gene3D" id="3.40.50.880">
    <property type="match status" value="1"/>
</dbReference>
<reference evidence="3" key="1">
    <citation type="journal article" date="2019" name="Int. J. Syst. Evol. Microbiol.">
        <title>The Global Catalogue of Microorganisms (GCM) 10K type strain sequencing project: providing services to taxonomists for standard genome sequencing and annotation.</title>
        <authorList>
            <consortium name="The Broad Institute Genomics Platform"/>
            <consortium name="The Broad Institute Genome Sequencing Center for Infectious Disease"/>
            <person name="Wu L."/>
            <person name="Ma J."/>
        </authorList>
    </citation>
    <scope>NUCLEOTIDE SEQUENCE [LARGE SCALE GENOMIC DNA]</scope>
    <source>
        <strain evidence="3">CGMCC 4.7192</strain>
    </source>
</reference>
<dbReference type="PANTHER" id="PTHR48094">
    <property type="entry name" value="PROTEIN/NUCLEIC ACID DEGLYCASE DJ-1-RELATED"/>
    <property type="match status" value="1"/>
</dbReference>
<dbReference type="PANTHER" id="PTHR48094:SF5">
    <property type="entry name" value="PROTEIN DJ-1 HOMOLOG"/>
    <property type="match status" value="1"/>
</dbReference>
<keyword evidence="3" id="KW-1185">Reference proteome</keyword>
<dbReference type="InterPro" id="IPR029062">
    <property type="entry name" value="Class_I_gatase-like"/>
</dbReference>
<dbReference type="SUPFAM" id="SSF52317">
    <property type="entry name" value="Class I glutamine amidotransferase-like"/>
    <property type="match status" value="1"/>
</dbReference>